<proteinExistence type="predicted"/>
<comment type="caution">
    <text evidence="1">The sequence shown here is derived from an EMBL/GenBank/DDBJ whole genome shotgun (WGS) entry which is preliminary data.</text>
</comment>
<dbReference type="EMBL" id="MEXM01000051">
    <property type="protein sequence ID" value="OGC99784.1"/>
    <property type="molecule type" value="Genomic_DNA"/>
</dbReference>
<evidence type="ECO:0000313" key="2">
    <source>
        <dbReference type="Proteomes" id="UP000176822"/>
    </source>
</evidence>
<organism evidence="1 2">
    <name type="scientific">Candidatus Amesbacteria bacterium RIFCSPLOWO2_01_FULL_47_33</name>
    <dbReference type="NCBI Taxonomy" id="1797258"/>
    <lineage>
        <taxon>Bacteria</taxon>
        <taxon>Candidatus Amesiibacteriota</taxon>
    </lineage>
</organism>
<dbReference type="AlphaFoldDB" id="A0A1F4Z0G9"/>
<accession>A0A1F4Z0G9</accession>
<sequence>MVSYIDAFVDSEPEFISVRRRVLRDKDRVKLLPGQHPGLGLQFSINTGDICRVNIYGGIRDADTPFDLRDSILAKELEKTHADRTHQILSQHTELGWHIKDSMERKIAEAWMRYFLNTTFNFDRGSIGEQDDIILVGARLSGKDKGFDYFKNNLHSIVTGLIVLTS</sequence>
<gene>
    <name evidence="1" type="ORF">A2972_01505</name>
</gene>
<protein>
    <submittedName>
        <fullName evidence="1">Uncharacterized protein</fullName>
    </submittedName>
</protein>
<reference evidence="1 2" key="1">
    <citation type="journal article" date="2016" name="Nat. Commun.">
        <title>Thousands of microbial genomes shed light on interconnected biogeochemical processes in an aquifer system.</title>
        <authorList>
            <person name="Anantharaman K."/>
            <person name="Brown C.T."/>
            <person name="Hug L.A."/>
            <person name="Sharon I."/>
            <person name="Castelle C.J."/>
            <person name="Probst A.J."/>
            <person name="Thomas B.C."/>
            <person name="Singh A."/>
            <person name="Wilkins M.J."/>
            <person name="Karaoz U."/>
            <person name="Brodie E.L."/>
            <person name="Williams K.H."/>
            <person name="Hubbard S.S."/>
            <person name="Banfield J.F."/>
        </authorList>
    </citation>
    <scope>NUCLEOTIDE SEQUENCE [LARGE SCALE GENOMIC DNA]</scope>
</reference>
<name>A0A1F4Z0G9_9BACT</name>
<evidence type="ECO:0000313" key="1">
    <source>
        <dbReference type="EMBL" id="OGC99784.1"/>
    </source>
</evidence>
<dbReference type="Proteomes" id="UP000176822">
    <property type="component" value="Unassembled WGS sequence"/>
</dbReference>